<comment type="subcellular location">
    <subcellularLocation>
        <location evidence="1">Cell envelope</location>
    </subcellularLocation>
</comment>
<feature type="compositionally biased region" description="Gly residues" evidence="5">
    <location>
        <begin position="491"/>
        <end position="513"/>
    </location>
</feature>
<feature type="domain" description="YbhG-like alpha-helical hairpin" evidence="6">
    <location>
        <begin position="152"/>
        <end position="263"/>
    </location>
</feature>
<dbReference type="PRINTS" id="PR01490">
    <property type="entry name" value="RTXTOXIND"/>
</dbReference>
<dbReference type="InterPro" id="IPR059052">
    <property type="entry name" value="HH_YbhG-like"/>
</dbReference>
<dbReference type="Pfam" id="PF25967">
    <property type="entry name" value="RND-MFP_C"/>
    <property type="match status" value="1"/>
</dbReference>
<dbReference type="Gene3D" id="2.40.30.170">
    <property type="match status" value="1"/>
</dbReference>
<dbReference type="InterPro" id="IPR050465">
    <property type="entry name" value="UPF0194_transport"/>
</dbReference>
<dbReference type="FunFam" id="2.40.30.170:FF:000010">
    <property type="entry name" value="Efflux RND transporter periplasmic adaptor subunit"/>
    <property type="match status" value="1"/>
</dbReference>
<dbReference type="Pfam" id="PF25954">
    <property type="entry name" value="Beta-barrel_RND_2"/>
    <property type="match status" value="1"/>
</dbReference>
<dbReference type="PANTHER" id="PTHR32347:SF14">
    <property type="entry name" value="EFFLUX SYSTEM COMPONENT YKNX-RELATED"/>
    <property type="match status" value="1"/>
</dbReference>
<accession>A0A856MIB4</accession>
<protein>
    <submittedName>
        <fullName evidence="9">Efflux transporter periplasmic adaptor subunit</fullName>
    </submittedName>
</protein>
<dbReference type="PANTHER" id="PTHR32347">
    <property type="entry name" value="EFFLUX SYSTEM COMPONENT YKNX-RELATED"/>
    <property type="match status" value="1"/>
</dbReference>
<dbReference type="InterPro" id="IPR006143">
    <property type="entry name" value="RND_pump_MFP"/>
</dbReference>
<evidence type="ECO:0000256" key="5">
    <source>
        <dbReference type="SAM" id="MobiDB-lite"/>
    </source>
</evidence>
<evidence type="ECO:0000256" key="3">
    <source>
        <dbReference type="ARBA" id="ARBA00023054"/>
    </source>
</evidence>
<proteinExistence type="inferred from homology"/>
<dbReference type="Gene3D" id="2.40.50.100">
    <property type="match status" value="1"/>
</dbReference>
<evidence type="ECO:0000259" key="7">
    <source>
        <dbReference type="Pfam" id="PF25954"/>
    </source>
</evidence>
<evidence type="ECO:0000256" key="4">
    <source>
        <dbReference type="SAM" id="Coils"/>
    </source>
</evidence>
<feature type="coiled-coil region" evidence="4">
    <location>
        <begin position="176"/>
        <end position="234"/>
    </location>
</feature>
<gene>
    <name evidence="9" type="ORF">DP114_26555</name>
</gene>
<dbReference type="AlphaFoldDB" id="A0A856MIB4"/>
<sequence>MTLDSLQPTTFKPSGKGLMNHKLTKWLMGLLILSSLTGGGYLVYRQTVISSAQEARSKMQTVPVQRETLPITISANGIIEAKQSTNVSPKSSGRLKSLLVDEGDSVKAGQILAYMDDSNLQGQLIQARGSLAAAQANLQKAIAGNRPQDIAQAQAQLEEAQANLQKGIVGNRPQDIAQAQARLKSAQATLAKAEDDFQRNQQLYNAGAISLQTVNQKRADRDSAQAAVNEAQQALALQKAGSRTEDIEQLKAVVEQRQQALALLKAGNRQEDIDSARAQVVQQQGSLKTIQTQIQDMVIRAPFSGIVTSKYSDPGDFVTPTTSGSSVSGSTSSSILSLASNYQVVANVAETDISKIKVGQPVTITADAYPDKTFQGKVAQVAAQATVTSNVTSLKVRVDLTDPETLLLPSMNVDAKFNAGNLNNVLVVPTVAIAREENGTGVRVLTETGRTRFVPIQTGLTVGNKTQVRSGLQGNEKVLVSAPRGFNRGSNRGGRSGGMGGGYGGMGGRRGGF</sequence>
<keyword evidence="3 4" id="KW-0175">Coiled coil</keyword>
<comment type="similarity">
    <text evidence="2">Belongs to the membrane fusion protein (MFP) (TC 8.A.1) family.</text>
</comment>
<evidence type="ECO:0000256" key="1">
    <source>
        <dbReference type="ARBA" id="ARBA00004196"/>
    </source>
</evidence>
<dbReference type="GO" id="GO:0030313">
    <property type="term" value="C:cell envelope"/>
    <property type="evidence" value="ECO:0007669"/>
    <property type="project" value="UniProtKB-SubCell"/>
</dbReference>
<feature type="region of interest" description="Disordered" evidence="5">
    <location>
        <begin position="483"/>
        <end position="513"/>
    </location>
</feature>
<evidence type="ECO:0000313" key="9">
    <source>
        <dbReference type="EMBL" id="QDL10993.1"/>
    </source>
</evidence>
<dbReference type="GO" id="GO:0022857">
    <property type="term" value="F:transmembrane transporter activity"/>
    <property type="evidence" value="ECO:0007669"/>
    <property type="project" value="InterPro"/>
</dbReference>
<evidence type="ECO:0000256" key="2">
    <source>
        <dbReference type="ARBA" id="ARBA00009477"/>
    </source>
</evidence>
<dbReference type="Proteomes" id="UP000503129">
    <property type="component" value="Chromosome"/>
</dbReference>
<dbReference type="Gene3D" id="2.40.420.20">
    <property type="match status" value="1"/>
</dbReference>
<dbReference type="GO" id="GO:0016020">
    <property type="term" value="C:membrane"/>
    <property type="evidence" value="ECO:0007669"/>
    <property type="project" value="InterPro"/>
</dbReference>
<organism evidence="9 10">
    <name type="scientific">Brasilonema sennae CENA114</name>
    <dbReference type="NCBI Taxonomy" id="415709"/>
    <lineage>
        <taxon>Bacteria</taxon>
        <taxon>Bacillati</taxon>
        <taxon>Cyanobacteriota</taxon>
        <taxon>Cyanophyceae</taxon>
        <taxon>Nostocales</taxon>
        <taxon>Scytonemataceae</taxon>
        <taxon>Brasilonema</taxon>
        <taxon>Bromeliae group (in: Brasilonema)</taxon>
    </lineage>
</organism>
<dbReference type="NCBIfam" id="TIGR01730">
    <property type="entry name" value="RND_mfp"/>
    <property type="match status" value="1"/>
</dbReference>
<dbReference type="InterPro" id="IPR058792">
    <property type="entry name" value="Beta-barrel_RND_2"/>
</dbReference>
<keyword evidence="10" id="KW-1185">Reference proteome</keyword>
<evidence type="ECO:0000259" key="6">
    <source>
        <dbReference type="Pfam" id="PF25881"/>
    </source>
</evidence>
<name>A0A856MIB4_9CYAN</name>
<dbReference type="RefSeq" id="WP_171977516.1">
    <property type="nucleotide sequence ID" value="NZ_CAWOXK010000001.1"/>
</dbReference>
<dbReference type="KEGG" id="bsen:DP114_26555"/>
<evidence type="ECO:0000259" key="8">
    <source>
        <dbReference type="Pfam" id="PF25967"/>
    </source>
</evidence>
<feature type="domain" description="Multidrug resistance protein MdtA-like C-terminal permuted SH3" evidence="8">
    <location>
        <begin position="424"/>
        <end position="481"/>
    </location>
</feature>
<evidence type="ECO:0000313" key="10">
    <source>
        <dbReference type="Proteomes" id="UP000503129"/>
    </source>
</evidence>
<dbReference type="InterPro" id="IPR058627">
    <property type="entry name" value="MdtA-like_C"/>
</dbReference>
<reference evidence="9 10" key="1">
    <citation type="submission" date="2018-06" db="EMBL/GenBank/DDBJ databases">
        <title>Comparative genomics of Brasilonema spp. strains.</title>
        <authorList>
            <person name="Alvarenga D.O."/>
            <person name="Fiore M.F."/>
            <person name="Varani A.M."/>
        </authorList>
    </citation>
    <scope>NUCLEOTIDE SEQUENCE [LARGE SCALE GENOMIC DNA]</scope>
    <source>
        <strain evidence="9 10">CENA114</strain>
    </source>
</reference>
<dbReference type="Pfam" id="PF25881">
    <property type="entry name" value="HH_YBHG"/>
    <property type="match status" value="1"/>
</dbReference>
<dbReference type="SUPFAM" id="SSF111369">
    <property type="entry name" value="HlyD-like secretion proteins"/>
    <property type="match status" value="3"/>
</dbReference>
<dbReference type="Gene3D" id="1.10.287.470">
    <property type="entry name" value="Helix hairpin bin"/>
    <property type="match status" value="1"/>
</dbReference>
<feature type="domain" description="CusB-like beta-barrel" evidence="7">
    <location>
        <begin position="344"/>
        <end position="419"/>
    </location>
</feature>
<dbReference type="EMBL" id="CP030118">
    <property type="protein sequence ID" value="QDL10993.1"/>
    <property type="molecule type" value="Genomic_DNA"/>
</dbReference>